<dbReference type="EMBL" id="CAJNDS010001084">
    <property type="protein sequence ID" value="CAE7246530.1"/>
    <property type="molecule type" value="Genomic_DNA"/>
</dbReference>
<feature type="repeat" description="ANK" evidence="3">
    <location>
        <begin position="528"/>
        <end position="560"/>
    </location>
</feature>
<evidence type="ECO:0000313" key="4">
    <source>
        <dbReference type="EMBL" id="CAE7246530.1"/>
    </source>
</evidence>
<organism evidence="4 5">
    <name type="scientific">Symbiodinium natans</name>
    <dbReference type="NCBI Taxonomy" id="878477"/>
    <lineage>
        <taxon>Eukaryota</taxon>
        <taxon>Sar</taxon>
        <taxon>Alveolata</taxon>
        <taxon>Dinophyceae</taxon>
        <taxon>Suessiales</taxon>
        <taxon>Symbiodiniaceae</taxon>
        <taxon>Symbiodinium</taxon>
    </lineage>
</organism>
<sequence>MSETALSRLAASAKRHRRLRLQERQKVSVDILLQMSEVRAHEELLEGGALTVYEERLGRAMFVSHQWLSDLHPDPHAKQFKVLQQALTNLMSGKSQVQVPVVMEIQYGRLRTPTSSEMTARPLFIWYDYFSCPQGTDSGSVHSRQCAIDTIVSYVASCEYFVILCPAVTHETQQRLLGEDAWAERGWCRLERLARELAARADGYVMVLHSAVHQSLIFNTSRHLDAPGAGQFTWQTDRARIASVIVQLIWQKLHYFLEQGDLHNYRFLLNTQMACCLEGLDAVPIEGLVPGFVAQSDPLDEPQAVMVEWFLHQNGFRTVSERDAAGWTPICYAVMKGDPYLVEALLELKADCRDRVTRHKSDIGFCKNTPVLALAAHFANNDTLRVLLSARADVHDRASHWGMALHSASFADNVEGVRILYAARADPNRRMGPGLDAFALACAAGSYRVISELRSQMHRDGLPKHSLHYALMIDGGSTLSISTLIQARADVNEPLHFTQPTWRLLFAALSIRHQVSPSALTALGYHHRGATPLMFSILSGYFKAATQLLEARAHVEIQNARGKTVADLAREVHAPLALMDALEGMWVVPSEKRLPIFHRTGGCRASSDMVLEYF</sequence>
<dbReference type="Pfam" id="PF00023">
    <property type="entry name" value="Ank"/>
    <property type="match status" value="1"/>
</dbReference>
<name>A0A812LI31_9DINO</name>
<dbReference type="InterPro" id="IPR036770">
    <property type="entry name" value="Ankyrin_rpt-contain_sf"/>
</dbReference>
<proteinExistence type="predicted"/>
<evidence type="ECO:0000256" key="1">
    <source>
        <dbReference type="ARBA" id="ARBA00022737"/>
    </source>
</evidence>
<dbReference type="SMART" id="SM00248">
    <property type="entry name" value="ANK"/>
    <property type="match status" value="5"/>
</dbReference>
<dbReference type="Gene3D" id="1.25.40.20">
    <property type="entry name" value="Ankyrin repeat-containing domain"/>
    <property type="match status" value="2"/>
</dbReference>
<keyword evidence="1" id="KW-0677">Repeat</keyword>
<gene>
    <name evidence="4" type="ORF">SNAT2548_LOCUS11726</name>
</gene>
<reference evidence="4" key="1">
    <citation type="submission" date="2021-02" db="EMBL/GenBank/DDBJ databases">
        <authorList>
            <person name="Dougan E. K."/>
            <person name="Rhodes N."/>
            <person name="Thang M."/>
            <person name="Chan C."/>
        </authorList>
    </citation>
    <scope>NUCLEOTIDE SEQUENCE</scope>
</reference>
<evidence type="ECO:0000256" key="2">
    <source>
        <dbReference type="ARBA" id="ARBA00023043"/>
    </source>
</evidence>
<protein>
    <submittedName>
        <fullName evidence="4">Uncharacterized protein</fullName>
    </submittedName>
</protein>
<dbReference type="PANTHER" id="PTHR24198:SF165">
    <property type="entry name" value="ANKYRIN REPEAT-CONTAINING PROTEIN-RELATED"/>
    <property type="match status" value="1"/>
</dbReference>
<dbReference type="AlphaFoldDB" id="A0A812LI31"/>
<evidence type="ECO:0000313" key="5">
    <source>
        <dbReference type="Proteomes" id="UP000604046"/>
    </source>
</evidence>
<keyword evidence="5" id="KW-1185">Reference proteome</keyword>
<accession>A0A812LI31</accession>
<dbReference type="PROSITE" id="PS50088">
    <property type="entry name" value="ANK_REPEAT"/>
    <property type="match status" value="1"/>
</dbReference>
<comment type="caution">
    <text evidence="4">The sequence shown here is derived from an EMBL/GenBank/DDBJ whole genome shotgun (WGS) entry which is preliminary data.</text>
</comment>
<evidence type="ECO:0000256" key="3">
    <source>
        <dbReference type="PROSITE-ProRule" id="PRU00023"/>
    </source>
</evidence>
<dbReference type="PANTHER" id="PTHR24198">
    <property type="entry name" value="ANKYRIN REPEAT AND PROTEIN KINASE DOMAIN-CONTAINING PROTEIN"/>
    <property type="match status" value="1"/>
</dbReference>
<dbReference type="SUPFAM" id="SSF48403">
    <property type="entry name" value="Ankyrin repeat"/>
    <property type="match status" value="1"/>
</dbReference>
<dbReference type="Proteomes" id="UP000604046">
    <property type="component" value="Unassembled WGS sequence"/>
</dbReference>
<keyword evidence="2 3" id="KW-0040">ANK repeat</keyword>
<dbReference type="OrthoDB" id="2345911at2759"/>
<dbReference type="InterPro" id="IPR002110">
    <property type="entry name" value="Ankyrin_rpt"/>
</dbReference>